<dbReference type="SUPFAM" id="SSF53098">
    <property type="entry name" value="Ribonuclease H-like"/>
    <property type="match status" value="1"/>
</dbReference>
<dbReference type="Proteomes" id="UP000598633">
    <property type="component" value="Unassembled WGS sequence"/>
</dbReference>
<dbReference type="GO" id="GO:0003676">
    <property type="term" value="F:nucleic acid binding"/>
    <property type="evidence" value="ECO:0007669"/>
    <property type="project" value="InterPro"/>
</dbReference>
<evidence type="ECO:0000313" key="3">
    <source>
        <dbReference type="Proteomes" id="UP000598633"/>
    </source>
</evidence>
<evidence type="ECO:0000259" key="1">
    <source>
        <dbReference type="Pfam" id="PF13482"/>
    </source>
</evidence>
<sequence length="198" mass="22934">MEHWNGQMDLFDANPQREVKAGDRVVVFDLETQRSFAEVGGRSQFHRLGVSVGVAYRYDLDEFLVVNEETISELVYLLLEASLVVGYNIRGFDYEVLRAYTEEDLQKLPTLDLMYDLEERLGFRPKLDSVASATLGVGKTADGMQALEWWRLGEIDKIIEYCQEDVRVTRDLYDFGKRNRWVHVSRFGGKPRKVEVGW</sequence>
<reference evidence="2 3" key="1">
    <citation type="submission" date="2020-08" db="EMBL/GenBank/DDBJ databases">
        <title>Acidobacteriota in marine sediments use diverse sulfur dissimilation pathways.</title>
        <authorList>
            <person name="Wasmund K."/>
        </authorList>
    </citation>
    <scope>NUCLEOTIDE SEQUENCE [LARGE SCALE GENOMIC DNA]</scope>
    <source>
        <strain evidence="2">MAG AM3-A</strain>
    </source>
</reference>
<dbReference type="Pfam" id="PF13482">
    <property type="entry name" value="RNase_H_2"/>
    <property type="match status" value="1"/>
</dbReference>
<proteinExistence type="predicted"/>
<dbReference type="Gene3D" id="3.30.420.10">
    <property type="entry name" value="Ribonuclease H-like superfamily/Ribonuclease H"/>
    <property type="match status" value="1"/>
</dbReference>
<dbReference type="InterPro" id="IPR038720">
    <property type="entry name" value="YprB_RNase_H-like_dom"/>
</dbReference>
<dbReference type="InterPro" id="IPR012337">
    <property type="entry name" value="RNaseH-like_sf"/>
</dbReference>
<dbReference type="InterPro" id="IPR036397">
    <property type="entry name" value="RNaseH_sf"/>
</dbReference>
<comment type="caution">
    <text evidence="2">The sequence shown here is derived from an EMBL/GenBank/DDBJ whole genome shotgun (WGS) entry which is preliminary data.</text>
</comment>
<gene>
    <name evidence="2" type="ORF">IFJ97_04825</name>
</gene>
<dbReference type="EMBL" id="JACXWA010000079">
    <property type="protein sequence ID" value="MBD3870665.1"/>
    <property type="molecule type" value="Genomic_DNA"/>
</dbReference>
<evidence type="ECO:0000313" key="2">
    <source>
        <dbReference type="EMBL" id="MBD3870665.1"/>
    </source>
</evidence>
<accession>A0A8J7C3E5</accession>
<feature type="domain" description="YprB ribonuclease H-like" evidence="1">
    <location>
        <begin position="68"/>
        <end position="174"/>
    </location>
</feature>
<protein>
    <submittedName>
        <fullName evidence="2">Ribonuclease H-like domain-containing protein</fullName>
    </submittedName>
</protein>
<organism evidence="2 3">
    <name type="scientific">Candidatus Sulfomarinibacter kjeldsenii</name>
    <dbReference type="NCBI Taxonomy" id="2885994"/>
    <lineage>
        <taxon>Bacteria</taxon>
        <taxon>Pseudomonadati</taxon>
        <taxon>Acidobacteriota</taxon>
        <taxon>Thermoanaerobaculia</taxon>
        <taxon>Thermoanaerobaculales</taxon>
        <taxon>Candidatus Sulfomarinibacteraceae</taxon>
        <taxon>Candidatus Sulfomarinibacter</taxon>
    </lineage>
</organism>
<dbReference type="AlphaFoldDB" id="A0A8J7C3E5"/>
<name>A0A8J7C3E5_9BACT</name>